<keyword evidence="2" id="KW-0328">Glycosyltransferase</keyword>
<sequence>MNVPEPGTSFAAASRTAGEAEAVDVVSGSFGAGHDAAADEIARRLEHLGVPTRRWDVVDLMPPGLGPVLRAAYLRQLKTLPGTWGPLLDALERHDGVARLTASLVSAAAKQIERLALERPTLGFVATHPFASQALGSLRSQGRLAVPAVTYLTDMSVHRLWVHPGIDLHLALHTLPASAARRHGAGEIVVVRPCVPPEFESRRPSSRQRGGARSSLSPLTQTPTALLVGGAYGIGRLEEAALEVGASGVATPVVLCGRNDRLRRRLARRGVLSLGWVDDVASLLASVDVVIQNAGGFTSLEALAAGVPVVTYRCIPGHGAANAAALDSAGLVPWLLDVDELPEGLVRALESGPRALPTESGLLPDAAAAIIDLMVPTHLTSRPMPA</sequence>
<dbReference type="AlphaFoldDB" id="A0A930VLK8"/>
<gene>
    <name evidence="6" type="ORF">ISU10_03675</name>
</gene>
<dbReference type="GO" id="GO:0009247">
    <property type="term" value="P:glycolipid biosynthetic process"/>
    <property type="evidence" value="ECO:0007669"/>
    <property type="project" value="InterPro"/>
</dbReference>
<keyword evidence="7" id="KW-1185">Reference proteome</keyword>
<organism evidence="6 7">
    <name type="scientific">Nocardioides agariphilus</name>
    <dbReference type="NCBI Taxonomy" id="433664"/>
    <lineage>
        <taxon>Bacteria</taxon>
        <taxon>Bacillati</taxon>
        <taxon>Actinomycetota</taxon>
        <taxon>Actinomycetes</taxon>
        <taxon>Propionibacteriales</taxon>
        <taxon>Nocardioidaceae</taxon>
        <taxon>Nocardioides</taxon>
    </lineage>
</organism>
<evidence type="ECO:0000256" key="2">
    <source>
        <dbReference type="ARBA" id="ARBA00022676"/>
    </source>
</evidence>
<dbReference type="PANTHER" id="PTHR43025">
    <property type="entry name" value="MONOGALACTOSYLDIACYLGLYCEROL SYNTHASE"/>
    <property type="match status" value="1"/>
</dbReference>
<comment type="similarity">
    <text evidence="1">Belongs to the glycosyltransferase 28 family.</text>
</comment>
<dbReference type="GO" id="GO:0016020">
    <property type="term" value="C:membrane"/>
    <property type="evidence" value="ECO:0007669"/>
    <property type="project" value="GOC"/>
</dbReference>
<dbReference type="Pfam" id="PF06925">
    <property type="entry name" value="MGDG_synth"/>
    <property type="match status" value="1"/>
</dbReference>
<dbReference type="InterPro" id="IPR009695">
    <property type="entry name" value="Diacylglyc_glucosyltr_N"/>
</dbReference>
<evidence type="ECO:0000256" key="1">
    <source>
        <dbReference type="ARBA" id="ARBA00006962"/>
    </source>
</evidence>
<dbReference type="RefSeq" id="WP_194695011.1">
    <property type="nucleotide sequence ID" value="NZ_JADKPO010000003.1"/>
</dbReference>
<keyword evidence="3" id="KW-0808">Transferase</keyword>
<feature type="region of interest" description="Disordered" evidence="4">
    <location>
        <begin position="199"/>
        <end position="218"/>
    </location>
</feature>
<evidence type="ECO:0000256" key="3">
    <source>
        <dbReference type="ARBA" id="ARBA00022679"/>
    </source>
</evidence>
<dbReference type="PANTHER" id="PTHR43025:SF3">
    <property type="entry name" value="MONOGALACTOSYLDIACYLGLYCEROL SYNTHASE 1, CHLOROPLASTIC"/>
    <property type="match status" value="1"/>
</dbReference>
<name>A0A930VLK8_9ACTN</name>
<evidence type="ECO:0000313" key="7">
    <source>
        <dbReference type="Proteomes" id="UP000660668"/>
    </source>
</evidence>
<evidence type="ECO:0000256" key="4">
    <source>
        <dbReference type="SAM" id="MobiDB-lite"/>
    </source>
</evidence>
<dbReference type="SUPFAM" id="SSF53756">
    <property type="entry name" value="UDP-Glycosyltransferase/glycogen phosphorylase"/>
    <property type="match status" value="1"/>
</dbReference>
<dbReference type="Gene3D" id="3.40.50.2000">
    <property type="entry name" value="Glycogen Phosphorylase B"/>
    <property type="match status" value="1"/>
</dbReference>
<feature type="domain" description="Diacylglycerol glucosyltransferase N-terminal" evidence="5">
    <location>
        <begin position="34"/>
        <end position="183"/>
    </location>
</feature>
<accession>A0A930VLK8</accession>
<dbReference type="InterPro" id="IPR050519">
    <property type="entry name" value="Glycosyltransf_28_UgtP"/>
</dbReference>
<evidence type="ECO:0000313" key="6">
    <source>
        <dbReference type="EMBL" id="MBF4766866.1"/>
    </source>
</evidence>
<dbReference type="Proteomes" id="UP000660668">
    <property type="component" value="Unassembled WGS sequence"/>
</dbReference>
<dbReference type="GO" id="GO:0016758">
    <property type="term" value="F:hexosyltransferase activity"/>
    <property type="evidence" value="ECO:0007669"/>
    <property type="project" value="InterPro"/>
</dbReference>
<protein>
    <submittedName>
        <fullName evidence="6">Glycosyltransferase</fullName>
    </submittedName>
</protein>
<comment type="caution">
    <text evidence="6">The sequence shown here is derived from an EMBL/GenBank/DDBJ whole genome shotgun (WGS) entry which is preliminary data.</text>
</comment>
<dbReference type="Pfam" id="PF13692">
    <property type="entry name" value="Glyco_trans_1_4"/>
    <property type="match status" value="1"/>
</dbReference>
<dbReference type="EMBL" id="JADKPO010000003">
    <property type="protein sequence ID" value="MBF4766866.1"/>
    <property type="molecule type" value="Genomic_DNA"/>
</dbReference>
<reference evidence="6" key="1">
    <citation type="submission" date="2020-11" db="EMBL/GenBank/DDBJ databases">
        <title>Nocardioides cynanchi sp. nov., isolated from soil of rhizosphere of Cynanchum wilfordii.</title>
        <authorList>
            <person name="Lee J.-S."/>
            <person name="Suh M.K."/>
            <person name="Kim J.-S."/>
        </authorList>
    </citation>
    <scope>NUCLEOTIDE SEQUENCE</scope>
    <source>
        <strain evidence="6">KCTC 19276</strain>
    </source>
</reference>
<proteinExistence type="inferred from homology"/>
<evidence type="ECO:0000259" key="5">
    <source>
        <dbReference type="Pfam" id="PF06925"/>
    </source>
</evidence>